<gene>
    <name evidence="3" type="ORF">SAMN05192551_105156</name>
</gene>
<keyword evidence="2" id="KW-0472">Membrane</keyword>
<dbReference type="Proteomes" id="UP000199287">
    <property type="component" value="Unassembled WGS sequence"/>
</dbReference>
<feature type="transmembrane region" description="Helical" evidence="2">
    <location>
        <begin position="59"/>
        <end position="82"/>
    </location>
</feature>
<evidence type="ECO:0000313" key="3">
    <source>
        <dbReference type="EMBL" id="SFI02073.1"/>
    </source>
</evidence>
<evidence type="ECO:0000256" key="2">
    <source>
        <dbReference type="SAM" id="Phobius"/>
    </source>
</evidence>
<keyword evidence="2" id="KW-1133">Transmembrane helix</keyword>
<feature type="transmembrane region" description="Helical" evidence="2">
    <location>
        <begin position="33"/>
        <end position="53"/>
    </location>
</feature>
<dbReference type="EMBL" id="FOQA01000005">
    <property type="protein sequence ID" value="SFI02073.1"/>
    <property type="molecule type" value="Genomic_DNA"/>
</dbReference>
<organism evidence="3 4">
    <name type="scientific">Tindallia magadiensis</name>
    <dbReference type="NCBI Taxonomy" id="69895"/>
    <lineage>
        <taxon>Bacteria</taxon>
        <taxon>Bacillati</taxon>
        <taxon>Bacillota</taxon>
        <taxon>Clostridia</taxon>
        <taxon>Peptostreptococcales</taxon>
        <taxon>Tindalliaceae</taxon>
        <taxon>Tindallia</taxon>
    </lineage>
</organism>
<keyword evidence="4" id="KW-1185">Reference proteome</keyword>
<feature type="region of interest" description="Disordered" evidence="1">
    <location>
        <begin position="1"/>
        <end position="21"/>
    </location>
</feature>
<name>A0A1I3ET49_9FIRM</name>
<dbReference type="OrthoDB" id="9905369at2"/>
<protein>
    <submittedName>
        <fullName evidence="3">Uncharacterized protein</fullName>
    </submittedName>
</protein>
<dbReference type="RefSeq" id="WP_093372115.1">
    <property type="nucleotide sequence ID" value="NZ_FOQA01000005.1"/>
</dbReference>
<accession>A0A1I3ET49</accession>
<reference evidence="4" key="1">
    <citation type="submission" date="2016-10" db="EMBL/GenBank/DDBJ databases">
        <authorList>
            <person name="Varghese N."/>
            <person name="Submissions S."/>
        </authorList>
    </citation>
    <scope>NUCLEOTIDE SEQUENCE [LARGE SCALE GENOMIC DNA]</scope>
    <source>
        <strain evidence="4">Z-7934</strain>
    </source>
</reference>
<keyword evidence="2" id="KW-0812">Transmembrane</keyword>
<dbReference type="AlphaFoldDB" id="A0A1I3ET49"/>
<dbReference type="STRING" id="69895.SAMN05192551_105156"/>
<sequence length="115" mass="12831">MRYVNGKPVPTDPDLLKPTESATKYRNKKTNRYYRTIAGLMFLVLGGFLFVLLTQLGVAIGFIFLGLAILLGLIAILFDVVLKYDIGYAANEKPPEEDPTQAAREALIYDSMKDD</sequence>
<evidence type="ECO:0000256" key="1">
    <source>
        <dbReference type="SAM" id="MobiDB-lite"/>
    </source>
</evidence>
<evidence type="ECO:0000313" key="4">
    <source>
        <dbReference type="Proteomes" id="UP000199287"/>
    </source>
</evidence>
<proteinExistence type="predicted"/>